<accession>L9KJ85</accession>
<dbReference type="InterPro" id="IPR029044">
    <property type="entry name" value="Nucleotide-diphossugar_trans"/>
</dbReference>
<sequence>MVVRTEKNSLNNRFLPWREIETEAILSIDDDAHLRHDEIMFGFRVWREARDRIVGFPGRYHAWDIPHQSWLYNSNYSCELSMVLTGAAFFHKYYAYLYSYVMPQAIRDMVDEYINCEDIAMNFLVSHITRKPPIKYYAYLYSYVMPQAIRDMVDEYINCEDIAMNFLVSHITRKPPIKVTSRWTFRCPGCPQALSHDDSHFHERHKCINFFVKVYGYMPLLYTQFRVDSVLFKTRLPHDKTKCFKFI</sequence>
<evidence type="ECO:0000256" key="5">
    <source>
        <dbReference type="ARBA" id="ARBA00023136"/>
    </source>
</evidence>
<keyword evidence="3" id="KW-0328">Glycosyltransferase</keyword>
<reference evidence="9" key="1">
    <citation type="submission" date="2012-07" db="EMBL/GenBank/DDBJ databases">
        <title>Genome of the Chinese tree shrew, a rising model animal genetically related to primates.</title>
        <authorList>
            <person name="Zhang G."/>
            <person name="Fan Y."/>
            <person name="Yao Y."/>
            <person name="Huang Z."/>
        </authorList>
    </citation>
    <scope>NUCLEOTIDE SEQUENCE [LARGE SCALE GENOMIC DNA]</scope>
</reference>
<evidence type="ECO:0000256" key="6">
    <source>
        <dbReference type="ARBA" id="ARBA00023157"/>
    </source>
</evidence>
<dbReference type="STRING" id="246437.L9KJ85"/>
<feature type="domain" description="Glycosyl transferase 64" evidence="7">
    <location>
        <begin position="2"/>
        <end position="135"/>
    </location>
</feature>
<dbReference type="GO" id="GO:1901135">
    <property type="term" value="P:carbohydrate derivative metabolic process"/>
    <property type="evidence" value="ECO:0007669"/>
    <property type="project" value="UniProtKB-ARBA"/>
</dbReference>
<dbReference type="GO" id="GO:0016757">
    <property type="term" value="F:glycosyltransferase activity"/>
    <property type="evidence" value="ECO:0007669"/>
    <property type="project" value="UniProtKB-KW"/>
</dbReference>
<dbReference type="PANTHER" id="PTHR48261:SF4">
    <property type="entry name" value="EXOSTOSIN LIKE GLYCOSYLTRANSFERASE 3"/>
    <property type="match status" value="1"/>
</dbReference>
<dbReference type="Proteomes" id="UP000011518">
    <property type="component" value="Unassembled WGS sequence"/>
</dbReference>
<keyword evidence="5" id="KW-0472">Membrane</keyword>
<evidence type="ECO:0000313" key="8">
    <source>
        <dbReference type="EMBL" id="ELW62524.1"/>
    </source>
</evidence>
<keyword evidence="4" id="KW-0808">Transferase</keyword>
<dbReference type="GO" id="GO:0005789">
    <property type="term" value="C:endoplasmic reticulum membrane"/>
    <property type="evidence" value="ECO:0007669"/>
    <property type="project" value="UniProtKB-SubCell"/>
</dbReference>
<evidence type="ECO:0000256" key="4">
    <source>
        <dbReference type="ARBA" id="ARBA00022679"/>
    </source>
</evidence>
<proteinExistence type="inferred from homology"/>
<dbReference type="EMBL" id="KB320810">
    <property type="protein sequence ID" value="ELW62524.1"/>
    <property type="molecule type" value="Genomic_DNA"/>
</dbReference>
<dbReference type="InterPro" id="IPR015338">
    <property type="entry name" value="GT64_dom"/>
</dbReference>
<keyword evidence="9" id="KW-1185">Reference proteome</keyword>
<comment type="subcellular location">
    <subcellularLocation>
        <location evidence="1">Endoplasmic reticulum membrane</location>
        <topology evidence="1">Single-pass type II membrane protein</topology>
    </subcellularLocation>
</comment>
<evidence type="ECO:0000313" key="9">
    <source>
        <dbReference type="Proteomes" id="UP000011518"/>
    </source>
</evidence>
<dbReference type="Pfam" id="PF09258">
    <property type="entry name" value="Glyco_transf_64"/>
    <property type="match status" value="1"/>
</dbReference>
<dbReference type="PANTHER" id="PTHR48261">
    <property type="entry name" value="ACETYLGLUCOSAMINYLTRANSFERASE"/>
    <property type="match status" value="1"/>
</dbReference>
<comment type="similarity">
    <text evidence="2">Belongs to the glycosyltransferase 47 family.</text>
</comment>
<evidence type="ECO:0000256" key="2">
    <source>
        <dbReference type="ARBA" id="ARBA00010271"/>
    </source>
</evidence>
<protein>
    <submittedName>
        <fullName evidence="8">Exostosin-like 3</fullName>
    </submittedName>
</protein>
<evidence type="ECO:0000259" key="7">
    <source>
        <dbReference type="Pfam" id="PF09258"/>
    </source>
</evidence>
<name>L9KJ85_TUPCH</name>
<dbReference type="InParanoid" id="L9KJ85"/>
<evidence type="ECO:0000256" key="1">
    <source>
        <dbReference type="ARBA" id="ARBA00004648"/>
    </source>
</evidence>
<organism evidence="8 9">
    <name type="scientific">Tupaia chinensis</name>
    <name type="common">Chinese tree shrew</name>
    <name type="synonym">Tupaia belangeri chinensis</name>
    <dbReference type="NCBI Taxonomy" id="246437"/>
    <lineage>
        <taxon>Eukaryota</taxon>
        <taxon>Metazoa</taxon>
        <taxon>Chordata</taxon>
        <taxon>Craniata</taxon>
        <taxon>Vertebrata</taxon>
        <taxon>Euteleostomi</taxon>
        <taxon>Mammalia</taxon>
        <taxon>Eutheria</taxon>
        <taxon>Euarchontoglires</taxon>
        <taxon>Scandentia</taxon>
        <taxon>Tupaiidae</taxon>
        <taxon>Tupaia</taxon>
    </lineage>
</organism>
<dbReference type="InterPro" id="IPR004263">
    <property type="entry name" value="Exostosin"/>
</dbReference>
<dbReference type="Gene3D" id="3.90.550.10">
    <property type="entry name" value="Spore Coat Polysaccharide Biosynthesis Protein SpsA, Chain A"/>
    <property type="match status" value="2"/>
</dbReference>
<dbReference type="AlphaFoldDB" id="L9KJ85"/>
<keyword evidence="6" id="KW-1015">Disulfide bond</keyword>
<evidence type="ECO:0000256" key="3">
    <source>
        <dbReference type="ARBA" id="ARBA00022676"/>
    </source>
</evidence>
<gene>
    <name evidence="8" type="ORF">TREES_T100010807</name>
</gene>
<reference evidence="9" key="2">
    <citation type="journal article" date="2013" name="Nat. Commun.">
        <title>Genome of the Chinese tree shrew.</title>
        <authorList>
            <person name="Fan Y."/>
            <person name="Huang Z.Y."/>
            <person name="Cao C.C."/>
            <person name="Chen C.S."/>
            <person name="Chen Y.X."/>
            <person name="Fan D.D."/>
            <person name="He J."/>
            <person name="Hou H.L."/>
            <person name="Hu L."/>
            <person name="Hu X.T."/>
            <person name="Jiang X.T."/>
            <person name="Lai R."/>
            <person name="Lang Y.S."/>
            <person name="Liang B."/>
            <person name="Liao S.G."/>
            <person name="Mu D."/>
            <person name="Ma Y.Y."/>
            <person name="Niu Y.Y."/>
            <person name="Sun X.Q."/>
            <person name="Xia J.Q."/>
            <person name="Xiao J."/>
            <person name="Xiong Z.Q."/>
            <person name="Xu L."/>
            <person name="Yang L."/>
            <person name="Zhang Y."/>
            <person name="Zhao W."/>
            <person name="Zhao X.D."/>
            <person name="Zheng Y.T."/>
            <person name="Zhou J.M."/>
            <person name="Zhu Y.B."/>
            <person name="Zhang G.J."/>
            <person name="Wang J."/>
            <person name="Yao Y.G."/>
        </authorList>
    </citation>
    <scope>NUCLEOTIDE SEQUENCE [LARGE SCALE GENOMIC DNA]</scope>
</reference>
<dbReference type="SUPFAM" id="SSF53448">
    <property type="entry name" value="Nucleotide-diphospho-sugar transferases"/>
    <property type="match status" value="2"/>
</dbReference>